<dbReference type="AlphaFoldDB" id="A0A0L8C3P6"/>
<sequence>MTAAASEAIMETGGPKALSSAFSGPHAWCNEKMVLSDDLSDGMALPEFFASGAFDRALDTYAEKSGGTDRRAVASMWSLYYFSALTIPYLVARVLDHQVLPVSFARMKVALAEDGLPRAFGVADAGDWQEGDDDDVFATLAPLMGEHLREVVGYLKSTGGIAPKLAWNNALVYIDYALRAAGVEPLHAQAEALIGSRSLPDGSPNPFFDCLRHEEEDGARVCRRKICCLRYLLPGVRSCGSLCALPSQRKQ</sequence>
<dbReference type="PATRIC" id="fig|106592.7.peg.3370"/>
<dbReference type="Proteomes" id="UP000037425">
    <property type="component" value="Unassembled WGS sequence"/>
</dbReference>
<accession>A0A0L8C3P6</accession>
<dbReference type="PRINTS" id="PR01714">
    <property type="entry name" value="2FE2SRDCTASE"/>
</dbReference>
<evidence type="ECO:0000313" key="3">
    <source>
        <dbReference type="Proteomes" id="UP000037425"/>
    </source>
</evidence>
<protein>
    <submittedName>
        <fullName evidence="2">Iron reductase</fullName>
    </submittedName>
</protein>
<comment type="caution">
    <text evidence="2">The sequence shown here is derived from an EMBL/GenBank/DDBJ whole genome shotgun (WGS) entry which is preliminary data.</text>
</comment>
<dbReference type="GO" id="GO:0003824">
    <property type="term" value="F:catalytic activity"/>
    <property type="evidence" value="ECO:0007669"/>
    <property type="project" value="UniProtKB-ARBA"/>
</dbReference>
<evidence type="ECO:0000259" key="1">
    <source>
        <dbReference type="Pfam" id="PF06276"/>
    </source>
</evidence>
<name>A0A0L8C3P6_ENSAD</name>
<dbReference type="InterPro" id="IPR022770">
    <property type="entry name" value="IucA/IucC-like_C"/>
</dbReference>
<dbReference type="NCBIfam" id="TIGR03951">
    <property type="entry name" value="Fe_III_red_FhuF"/>
    <property type="match status" value="1"/>
</dbReference>
<dbReference type="OrthoDB" id="8993954at2"/>
<dbReference type="RefSeq" id="WP_053248446.1">
    <property type="nucleotide sequence ID" value="NZ_LGAP01000002.1"/>
</dbReference>
<dbReference type="Pfam" id="PF06276">
    <property type="entry name" value="FhuF"/>
    <property type="match status" value="1"/>
</dbReference>
<reference evidence="3" key="1">
    <citation type="submission" date="2015-07" db="EMBL/GenBank/DDBJ databases">
        <title>Whole genome sequence of an Ensifer adhaerens strain isolated from a cave pool in the Wind Cave National Park.</title>
        <authorList>
            <person name="Eng W.W.H."/>
            <person name="Gan H.M."/>
            <person name="Barton H.A."/>
            <person name="Savka M.A."/>
        </authorList>
    </citation>
    <scope>NUCLEOTIDE SEQUENCE [LARGE SCALE GENOMIC DNA]</scope>
    <source>
        <strain evidence="3">SD006</strain>
    </source>
</reference>
<proteinExistence type="predicted"/>
<dbReference type="InterPro" id="IPR008090">
    <property type="entry name" value="Fe_iron_reduct"/>
</dbReference>
<organism evidence="2 3">
    <name type="scientific">Ensifer adhaerens</name>
    <name type="common">Sinorhizobium morelense</name>
    <dbReference type="NCBI Taxonomy" id="106592"/>
    <lineage>
        <taxon>Bacteria</taxon>
        <taxon>Pseudomonadati</taxon>
        <taxon>Pseudomonadota</taxon>
        <taxon>Alphaproteobacteria</taxon>
        <taxon>Hyphomicrobiales</taxon>
        <taxon>Rhizobiaceae</taxon>
        <taxon>Sinorhizobium/Ensifer group</taxon>
        <taxon>Ensifer</taxon>
    </lineage>
</organism>
<evidence type="ECO:0000313" key="2">
    <source>
        <dbReference type="EMBL" id="KOF21521.1"/>
    </source>
</evidence>
<dbReference type="EMBL" id="LGAP01000002">
    <property type="protein sequence ID" value="KOF21521.1"/>
    <property type="molecule type" value="Genomic_DNA"/>
</dbReference>
<gene>
    <name evidence="2" type="ORF">AC244_08500</name>
</gene>
<feature type="domain" description="Aerobactin siderophore biosynthesis IucA/IucC-like C-terminal" evidence="1">
    <location>
        <begin position="75"/>
        <end position="219"/>
    </location>
</feature>